<comment type="similarity">
    <text evidence="7">Belongs to the binding-protein-dependent transport system permease family.</text>
</comment>
<feature type="transmembrane region" description="Helical" evidence="7">
    <location>
        <begin position="288"/>
        <end position="311"/>
    </location>
</feature>
<keyword evidence="6 7" id="KW-0472">Membrane</keyword>
<keyword evidence="4 7" id="KW-0812">Transmembrane</keyword>
<dbReference type="Proteomes" id="UP000637074">
    <property type="component" value="Unassembled WGS sequence"/>
</dbReference>
<evidence type="ECO:0000256" key="1">
    <source>
        <dbReference type="ARBA" id="ARBA00004651"/>
    </source>
</evidence>
<dbReference type="InterPro" id="IPR051393">
    <property type="entry name" value="ABC_transporter_permease"/>
</dbReference>
<reference evidence="9 10" key="1">
    <citation type="journal article" date="2022" name="Int. J. Syst. Evol. Microbiol.">
        <title>Neobacillus kokaensis sp. nov., isolated from soil.</title>
        <authorList>
            <person name="Yuki K."/>
            <person name="Matsubara H."/>
            <person name="Yamaguchi S."/>
        </authorList>
    </citation>
    <scope>NUCLEOTIDE SEQUENCE [LARGE SCALE GENOMIC DNA]</scope>
    <source>
        <strain evidence="9 10">LOB 377</strain>
    </source>
</reference>
<evidence type="ECO:0000256" key="6">
    <source>
        <dbReference type="ARBA" id="ARBA00023136"/>
    </source>
</evidence>
<feature type="transmembrane region" description="Helical" evidence="7">
    <location>
        <begin position="162"/>
        <end position="186"/>
    </location>
</feature>
<comment type="caution">
    <text evidence="9">The sequence shown here is derived from an EMBL/GenBank/DDBJ whole genome shotgun (WGS) entry which is preliminary data.</text>
</comment>
<dbReference type="Gene3D" id="1.10.3720.10">
    <property type="entry name" value="MetI-like"/>
    <property type="match status" value="1"/>
</dbReference>
<feature type="transmembrane region" description="Helical" evidence="7">
    <location>
        <begin position="97"/>
        <end position="118"/>
    </location>
</feature>
<dbReference type="InterPro" id="IPR035906">
    <property type="entry name" value="MetI-like_sf"/>
</dbReference>
<dbReference type="InterPro" id="IPR000515">
    <property type="entry name" value="MetI-like"/>
</dbReference>
<evidence type="ECO:0000256" key="3">
    <source>
        <dbReference type="ARBA" id="ARBA00022475"/>
    </source>
</evidence>
<comment type="subcellular location">
    <subcellularLocation>
        <location evidence="1 7">Cell membrane</location>
        <topology evidence="1 7">Multi-pass membrane protein</topology>
    </subcellularLocation>
</comment>
<dbReference type="SUPFAM" id="SSF161098">
    <property type="entry name" value="MetI-like"/>
    <property type="match status" value="1"/>
</dbReference>
<evidence type="ECO:0000256" key="4">
    <source>
        <dbReference type="ARBA" id="ARBA00022692"/>
    </source>
</evidence>
<feature type="transmembrane region" description="Helical" evidence="7">
    <location>
        <begin position="193"/>
        <end position="212"/>
    </location>
</feature>
<name>A0ABQ3N783_9BACI</name>
<gene>
    <name evidence="9" type="primary">yteP_2</name>
    <name evidence="9" type="ORF">AM1BK_35670</name>
</gene>
<organism evidence="9 10">
    <name type="scientific">Neobacillus kokaensis</name>
    <dbReference type="NCBI Taxonomy" id="2759023"/>
    <lineage>
        <taxon>Bacteria</taxon>
        <taxon>Bacillati</taxon>
        <taxon>Bacillota</taxon>
        <taxon>Bacilli</taxon>
        <taxon>Bacillales</taxon>
        <taxon>Bacillaceae</taxon>
        <taxon>Neobacillus</taxon>
    </lineage>
</organism>
<evidence type="ECO:0000256" key="5">
    <source>
        <dbReference type="ARBA" id="ARBA00022989"/>
    </source>
</evidence>
<sequence>MKKVVTTFDSSKIVPNQTVVKRPIIKKDRNTLHYHLMLMPGIILLFLFSIVPMFGVIIAFKDFNPGLGIFNSEWIGLENFRFLFNLPDFVTISRNTLLIAVAKIIVNLVVALCFSLLLNEVRARLFKRSVQTIIYLPHFLSWVILAGIVIDLLSVDGIINQILIFFGADPIMFLASTSWFPFIVVVSDVWKEFGFNTIIYLAALTGISPVLYESAVMDGATRWQQIRYITIPALKPTVVLLATLSLGSVLNAGFDQIFNLYNPIVYETGDIIDTYVYRAGLVNAQFELATAVGLLKSVISFFLIIISYFLASRFANYRIF</sequence>
<protein>
    <submittedName>
        <fullName evidence="9">Multiple-sugar transport system permease YteP</fullName>
    </submittedName>
</protein>
<keyword evidence="2 7" id="KW-0813">Transport</keyword>
<dbReference type="CDD" id="cd06261">
    <property type="entry name" value="TM_PBP2"/>
    <property type="match status" value="1"/>
</dbReference>
<accession>A0ABQ3N783</accession>
<evidence type="ECO:0000313" key="10">
    <source>
        <dbReference type="Proteomes" id="UP000637074"/>
    </source>
</evidence>
<dbReference type="PANTHER" id="PTHR30193">
    <property type="entry name" value="ABC TRANSPORTER PERMEASE PROTEIN"/>
    <property type="match status" value="1"/>
</dbReference>
<keyword evidence="10" id="KW-1185">Reference proteome</keyword>
<evidence type="ECO:0000256" key="2">
    <source>
        <dbReference type="ARBA" id="ARBA00022448"/>
    </source>
</evidence>
<feature type="domain" description="ABC transmembrane type-1" evidence="8">
    <location>
        <begin position="93"/>
        <end position="307"/>
    </location>
</feature>
<keyword evidence="5 7" id="KW-1133">Transmembrane helix</keyword>
<dbReference type="PROSITE" id="PS50928">
    <property type="entry name" value="ABC_TM1"/>
    <property type="match status" value="1"/>
</dbReference>
<evidence type="ECO:0000313" key="9">
    <source>
        <dbReference type="EMBL" id="GHI00025.1"/>
    </source>
</evidence>
<feature type="transmembrane region" description="Helical" evidence="7">
    <location>
        <begin position="36"/>
        <end position="60"/>
    </location>
</feature>
<dbReference type="Pfam" id="PF00528">
    <property type="entry name" value="BPD_transp_1"/>
    <property type="match status" value="1"/>
</dbReference>
<dbReference type="PANTHER" id="PTHR30193:SF44">
    <property type="entry name" value="LACTOSE TRANSPORT SYSTEM PERMEASE PROTEIN LACF"/>
    <property type="match status" value="1"/>
</dbReference>
<dbReference type="EMBL" id="BNDS01000017">
    <property type="protein sequence ID" value="GHI00025.1"/>
    <property type="molecule type" value="Genomic_DNA"/>
</dbReference>
<evidence type="ECO:0000256" key="7">
    <source>
        <dbReference type="RuleBase" id="RU363032"/>
    </source>
</evidence>
<evidence type="ECO:0000259" key="8">
    <source>
        <dbReference type="PROSITE" id="PS50928"/>
    </source>
</evidence>
<proteinExistence type="inferred from homology"/>
<feature type="transmembrane region" description="Helical" evidence="7">
    <location>
        <begin position="130"/>
        <end position="150"/>
    </location>
</feature>
<keyword evidence="3" id="KW-1003">Cell membrane</keyword>